<comment type="caution">
    <text evidence="2">The sequence shown here is derived from an EMBL/GenBank/DDBJ whole genome shotgun (WGS) entry which is preliminary data.</text>
</comment>
<sequence>MQSTKVVESLLSGSAWTRLIAPWIFVLVPSQAFADIHSEQAKPIKSAGHMMAMASANPVPAATTLLTGYGTGGFAVKTSSQEAQAYFNNGMQLAHAFAHKAAIAAFRRAEQLDPQCAMCAWGEAWARGPTINYPISETVQAQLASLADHAAALAKDNSPKEQALIAALQKRYHQGGGKGPGDMAFAQAMDTLYESNPSDDEIAVITADAWMIPAAQEGNRDHLDRSVQILENVLHRAPDNSAAIHFYIHATEMDGVAGEALPYAEKLPGLAPAASHLIHMPSHTYFWVGQYRAAENANLEAVKIDSENAMRLKPRGGVFGLPYHGHNVQYGEAATLIDGDAKEGLALATAQLQQVSASNASSFLHQFEFVTAYFVFGRFASPQTVASLPPPDKTLPYALAMWHYARGESDARNGDALGVQREAQKIAIDHADLAKFGDSAAQVESMVDIARLVLQGRVAMIEKRWSDAEADYRKAADIQDAKLGAFTDPPTWWYPIRRSVAAALLAKGDPIAAEVEVNEALLHWPLDPQSLKILADCQQATGHLEEAKHQNALAHNNWLGDAAALPIALL</sequence>
<dbReference type="InterPro" id="IPR019734">
    <property type="entry name" value="TPR_rpt"/>
</dbReference>
<evidence type="ECO:0000256" key="1">
    <source>
        <dbReference type="PROSITE-ProRule" id="PRU00339"/>
    </source>
</evidence>
<dbReference type="PANTHER" id="PTHR45588:SF1">
    <property type="entry name" value="WW DOMAIN-CONTAINING PROTEIN"/>
    <property type="match status" value="1"/>
</dbReference>
<dbReference type="InterPro" id="IPR011990">
    <property type="entry name" value="TPR-like_helical_dom_sf"/>
</dbReference>
<proteinExistence type="predicted"/>
<name>A0ABQ5XKF8_9GAMM</name>
<evidence type="ECO:0008006" key="4">
    <source>
        <dbReference type="Google" id="ProtNLM"/>
    </source>
</evidence>
<keyword evidence="1" id="KW-0802">TPR repeat</keyword>
<dbReference type="PANTHER" id="PTHR45588">
    <property type="entry name" value="TPR DOMAIN-CONTAINING PROTEIN"/>
    <property type="match status" value="1"/>
</dbReference>
<organism evidence="2 3">
    <name type="scientific">Dyella acidisoli</name>
    <dbReference type="NCBI Taxonomy" id="1867834"/>
    <lineage>
        <taxon>Bacteria</taxon>
        <taxon>Pseudomonadati</taxon>
        <taxon>Pseudomonadota</taxon>
        <taxon>Gammaproteobacteria</taxon>
        <taxon>Lysobacterales</taxon>
        <taxon>Rhodanobacteraceae</taxon>
        <taxon>Dyella</taxon>
    </lineage>
</organism>
<reference evidence="3" key="1">
    <citation type="journal article" date="2019" name="Int. J. Syst. Evol. Microbiol.">
        <title>The Global Catalogue of Microorganisms (GCM) 10K type strain sequencing project: providing services to taxonomists for standard genome sequencing and annotation.</title>
        <authorList>
            <consortium name="The Broad Institute Genomics Platform"/>
            <consortium name="The Broad Institute Genome Sequencing Center for Infectious Disease"/>
            <person name="Wu L."/>
            <person name="Ma J."/>
        </authorList>
    </citation>
    <scope>NUCLEOTIDE SEQUENCE [LARGE SCALE GENOMIC DNA]</scope>
    <source>
        <strain evidence="3">NBRC 111980</strain>
    </source>
</reference>
<dbReference type="SMART" id="SM00028">
    <property type="entry name" value="TPR"/>
    <property type="match status" value="2"/>
</dbReference>
<evidence type="ECO:0000313" key="2">
    <source>
        <dbReference type="EMBL" id="GLQ91568.1"/>
    </source>
</evidence>
<feature type="repeat" description="TPR" evidence="1">
    <location>
        <begin position="83"/>
        <end position="116"/>
    </location>
</feature>
<accession>A0ABQ5XKF8</accession>
<keyword evidence="3" id="KW-1185">Reference proteome</keyword>
<dbReference type="SUPFAM" id="SSF48452">
    <property type="entry name" value="TPR-like"/>
    <property type="match status" value="2"/>
</dbReference>
<dbReference type="PROSITE" id="PS50005">
    <property type="entry name" value="TPR"/>
    <property type="match status" value="1"/>
</dbReference>
<dbReference type="Gene3D" id="1.25.40.10">
    <property type="entry name" value="Tetratricopeptide repeat domain"/>
    <property type="match status" value="2"/>
</dbReference>
<dbReference type="RefSeq" id="WP_423372957.1">
    <property type="nucleotide sequence ID" value="NZ_CP064031.1"/>
</dbReference>
<protein>
    <recommendedName>
        <fullName evidence="4">Tetratricopeptide repeat protein</fullName>
    </recommendedName>
</protein>
<dbReference type="EMBL" id="BSOB01000005">
    <property type="protein sequence ID" value="GLQ91568.1"/>
    <property type="molecule type" value="Genomic_DNA"/>
</dbReference>
<dbReference type="Proteomes" id="UP001156670">
    <property type="component" value="Unassembled WGS sequence"/>
</dbReference>
<evidence type="ECO:0000313" key="3">
    <source>
        <dbReference type="Proteomes" id="UP001156670"/>
    </source>
</evidence>
<gene>
    <name evidence="2" type="ORF">GCM10007901_05180</name>
</gene>